<evidence type="ECO:0000256" key="1">
    <source>
        <dbReference type="SAM" id="SignalP"/>
    </source>
</evidence>
<gene>
    <name evidence="2" type="ORF">GCM10022406_03530</name>
</gene>
<sequence length="250" mass="27435">MPPPVKYRPILLSTLLLTLLSAHAATAQEGAERRKRYYNSQARPYYRGPVRFTVGGGVALYNGDLAENVANNFPGPSVSLGLLYLVRPHLVVGGEFTYFQIGAKDQAPERGLSFQGRNESLVAFVRYELLRDESEFAGARRPAALVKPYLKAGAGFLLYNPKVYLGNQRPAGNTVYLTPEVNDYPATALVAPVGLGFDFRLTPKIGAALEATYNFTSTDRLDDVSARGNPNLKDGYGLVELKLEYSPWGR</sequence>
<feature type="chain" id="PRO_5046649264" description="Outer membrane protein beta-barrel domain-containing protein" evidence="1">
    <location>
        <begin position="25"/>
        <end position="250"/>
    </location>
</feature>
<proteinExistence type="predicted"/>
<dbReference type="Proteomes" id="UP001499909">
    <property type="component" value="Unassembled WGS sequence"/>
</dbReference>
<dbReference type="InterPro" id="IPR011250">
    <property type="entry name" value="OMP/PagP_B-barrel"/>
</dbReference>
<comment type="caution">
    <text evidence="2">The sequence shown here is derived from an EMBL/GenBank/DDBJ whole genome shotgun (WGS) entry which is preliminary data.</text>
</comment>
<evidence type="ECO:0000313" key="2">
    <source>
        <dbReference type="EMBL" id="GAA3920424.1"/>
    </source>
</evidence>
<dbReference type="EMBL" id="BAABDH010000003">
    <property type="protein sequence ID" value="GAA3920424.1"/>
    <property type="molecule type" value="Genomic_DNA"/>
</dbReference>
<evidence type="ECO:0008006" key="4">
    <source>
        <dbReference type="Google" id="ProtNLM"/>
    </source>
</evidence>
<feature type="signal peptide" evidence="1">
    <location>
        <begin position="1"/>
        <end position="24"/>
    </location>
</feature>
<accession>A0ABP7MGG5</accession>
<organism evidence="2 3">
    <name type="scientific">Hymenobacter algoricola</name>
    <dbReference type="NCBI Taxonomy" id="486267"/>
    <lineage>
        <taxon>Bacteria</taxon>
        <taxon>Pseudomonadati</taxon>
        <taxon>Bacteroidota</taxon>
        <taxon>Cytophagia</taxon>
        <taxon>Cytophagales</taxon>
        <taxon>Hymenobacteraceae</taxon>
        <taxon>Hymenobacter</taxon>
    </lineage>
</organism>
<keyword evidence="3" id="KW-1185">Reference proteome</keyword>
<name>A0ABP7MGG5_9BACT</name>
<evidence type="ECO:0000313" key="3">
    <source>
        <dbReference type="Proteomes" id="UP001499909"/>
    </source>
</evidence>
<protein>
    <recommendedName>
        <fullName evidence="4">Outer membrane protein beta-barrel domain-containing protein</fullName>
    </recommendedName>
</protein>
<dbReference type="SUPFAM" id="SSF56925">
    <property type="entry name" value="OMPA-like"/>
    <property type="match status" value="1"/>
</dbReference>
<reference evidence="3" key="1">
    <citation type="journal article" date="2019" name="Int. J. Syst. Evol. Microbiol.">
        <title>The Global Catalogue of Microorganisms (GCM) 10K type strain sequencing project: providing services to taxonomists for standard genome sequencing and annotation.</title>
        <authorList>
            <consortium name="The Broad Institute Genomics Platform"/>
            <consortium name="The Broad Institute Genome Sequencing Center for Infectious Disease"/>
            <person name="Wu L."/>
            <person name="Ma J."/>
        </authorList>
    </citation>
    <scope>NUCLEOTIDE SEQUENCE [LARGE SCALE GENOMIC DNA]</scope>
    <source>
        <strain evidence="3">JCM 17214</strain>
    </source>
</reference>
<keyword evidence="1" id="KW-0732">Signal</keyword>